<keyword evidence="9" id="KW-0677">Repeat</keyword>
<comment type="catalytic activity">
    <reaction evidence="15">
        <text>L-threonyl-[protein] + ATP = O-phospho-L-threonyl-[protein] + ADP + H(+)</text>
        <dbReference type="Rhea" id="RHEA:46608"/>
        <dbReference type="Rhea" id="RHEA-COMP:11060"/>
        <dbReference type="Rhea" id="RHEA-COMP:11605"/>
        <dbReference type="ChEBI" id="CHEBI:15378"/>
        <dbReference type="ChEBI" id="CHEBI:30013"/>
        <dbReference type="ChEBI" id="CHEBI:30616"/>
        <dbReference type="ChEBI" id="CHEBI:61977"/>
        <dbReference type="ChEBI" id="CHEBI:456216"/>
        <dbReference type="EC" id="2.7.11.1"/>
    </reaction>
</comment>
<sequence>MSCEKNSHSINIICSETVRYSFVSHLSGALRRQGISVFVFAGTDELESYSFPDDQNQEARVSVVVFSESYASSGRWFAKQLELHKKNGYVIVPVFYGVDPSVVNRDLEFLGTMKRDGNLTRHPSSDSELVEETVRNVFAKLSPTERIGIYSRLLEIENLLCEQPWDIRSLGIWGMPGIGKTTLAKALFEQIHCDYDASCFIENFDEALYKAGPQRLLEEQIFKVVMEKFGVSSSYITRLSLLKDKLCDTRILLVLDDVRNPLVAESFLARLDWFGPGSLIIVTSRYKQVFAHCQVNDIYRVQGLNEQEALQLFSQTVFEKDVPEQNDRELSLKVIDYANGNPLALSIYGQELKGKKSEMEATFLELKQCPPQKIQDGLRSVYSALSDNEKHIFLYIACFFKGENVDYVAQLLKGCGYFPRAGIDILVEKCLVNISENTLQMNDLIQDIFREIIVVDRIQMKKCATMWQPSSIRYLLEDDELKGDDQLKETPKCVMVAEDIKGICLDASNMIFDVKPDAFKTMVSLRFLKIYNSQSENIHGHKFPKGLSSLPSNLRLLHWEEYPFKSLPQAFDPRELVELSMSYSQIKKLRARTKNLKMLKRIRLCHSQQLVEFDILLDAINIELIDLQGCTRLQSFPDTSELQHLKVVNLSGCTEIKSFQGAPPNIEELHLQGTSIREMPISMVTHYPQKVKLNRQKFLNLLENFQDVEHMDLESVTELVKVSSYNQGFGKLVHLNMKDCCHLQSLPDMVSLESLQLLLVSGCSELEEIKGFPRNMKKLYLGGTALREVPQLPQSLEFLNAHNCLYLKSIRLDFEKFPRHYIFSNCFNFPPQAITEFLEKDLTIVSNIAGAKKQEHIKASEVTICIPLDACQTSHFLLQAGPIVTIDLAPWTGKPISGFTMTVVVSFQDDYHNTVGLGIRCICTWKAKSGYSKITERIFQCWTPTEAPNVDLDHIFIFYDTEMHPSGEKHPNLWDEEVKFEFHTVSWEKKLLGANCKVAFCGGRIITAPIPTEITTESDDDSWVLVEGPPASSTIVLEAKSPTPLSSNEPPATTSPSPLFSLEHDVGWGHKFRLRDLEMATNGFSNENFIGEGDYGVVYRGEFLDSTPIAVKKIIKKLDQRGEEEFICKVNAVGRMCHKNIVRLLGYCIEGTDRILVYEYVSNGNLENWLHGEKKQHGCLTWEARMKILIGTSRALAFIHEANEFHRDIKPSNILINDEFEAKVSYLGLDTSEKRAMGTYAIRTYAMRTYAYAAPGFLRTGIFYEKDDVYSFGVVLLEAITGRHPIDHSRPAREVNLVEWSKMMVRKRRSKKVLDPKIEVRPPARALKRVLLLGLRCVDPDIVKRPKMSEVLFYMLESEEYPTPIRGETTGCWNSFCINR</sequence>
<dbReference type="InterPro" id="IPR052232">
    <property type="entry name" value="RLK_Ser/Thr-Kinase"/>
</dbReference>
<dbReference type="InterPro" id="IPR017441">
    <property type="entry name" value="Protein_kinase_ATP_BS"/>
</dbReference>
<dbReference type="InterPro" id="IPR001245">
    <property type="entry name" value="Ser-Thr/Tyr_kinase_cat_dom"/>
</dbReference>
<dbReference type="SUPFAM" id="SSF52058">
    <property type="entry name" value="L domain-like"/>
    <property type="match status" value="1"/>
</dbReference>
<dbReference type="PANTHER" id="PTHR47984">
    <property type="entry name" value="OS01G0323000 PROTEIN"/>
    <property type="match status" value="1"/>
</dbReference>
<evidence type="ECO:0000313" key="20">
    <source>
        <dbReference type="EMBL" id="CAF1697738.1"/>
    </source>
</evidence>
<dbReference type="EMBL" id="HG994367">
    <property type="protein sequence ID" value="CAF1697738.1"/>
    <property type="molecule type" value="Genomic_DNA"/>
</dbReference>
<evidence type="ECO:0000259" key="19">
    <source>
        <dbReference type="PROSITE" id="PS50104"/>
    </source>
</evidence>
<dbReference type="Gene3D" id="1.10.8.430">
    <property type="entry name" value="Helical domain of apoptotic protease-activating factors"/>
    <property type="match status" value="1"/>
</dbReference>
<dbReference type="InterPro" id="IPR011009">
    <property type="entry name" value="Kinase-like_dom_sf"/>
</dbReference>
<comment type="similarity">
    <text evidence="2">Belongs to the protein kinase superfamily. TKL Ser/Thr protein kinase family. ROCO subfamily.</text>
</comment>
<keyword evidence="7" id="KW-0808">Transferase</keyword>
<dbReference type="EC" id="2.7.11.1" evidence="3"/>
<dbReference type="InterPro" id="IPR032675">
    <property type="entry name" value="LRR_dom_sf"/>
</dbReference>
<feature type="domain" description="TIR" evidence="19">
    <location>
        <begin position="5"/>
        <end position="141"/>
    </location>
</feature>
<proteinExistence type="inferred from homology"/>
<keyword evidence="5" id="KW-0597">Phosphoprotein</keyword>
<dbReference type="PRINTS" id="PR00364">
    <property type="entry name" value="DISEASERSIST"/>
</dbReference>
<dbReference type="Pfam" id="PF07714">
    <property type="entry name" value="PK_Tyr_Ser-Thr"/>
    <property type="match status" value="1"/>
</dbReference>
<keyword evidence="8" id="KW-0812">Transmembrane</keyword>
<evidence type="ECO:0000256" key="8">
    <source>
        <dbReference type="ARBA" id="ARBA00022692"/>
    </source>
</evidence>
<evidence type="ECO:0000256" key="6">
    <source>
        <dbReference type="ARBA" id="ARBA00022614"/>
    </source>
</evidence>
<dbReference type="Pfam" id="PF01582">
    <property type="entry name" value="TIR"/>
    <property type="match status" value="1"/>
</dbReference>
<dbReference type="InterPro" id="IPR035897">
    <property type="entry name" value="Toll_tir_struct_dom_sf"/>
</dbReference>
<evidence type="ECO:0000259" key="18">
    <source>
        <dbReference type="PROSITE" id="PS50011"/>
    </source>
</evidence>
<dbReference type="PROSITE" id="PS50011">
    <property type="entry name" value="PROTEIN_KINASE_DOM"/>
    <property type="match status" value="1"/>
</dbReference>
<dbReference type="InterPro" id="IPR002182">
    <property type="entry name" value="NB-ARC"/>
</dbReference>
<dbReference type="FunFam" id="3.30.200.20:FF:000162">
    <property type="entry name" value="Adenine nucleotide alpha hydrolase-like domain kinase"/>
    <property type="match status" value="1"/>
</dbReference>
<keyword evidence="10 17" id="KW-0547">Nucleotide-binding</keyword>
<comment type="catalytic activity">
    <reaction evidence="16">
        <text>L-seryl-[protein] + ATP = O-phospho-L-seryl-[protein] + ADP + H(+)</text>
        <dbReference type="Rhea" id="RHEA:17989"/>
        <dbReference type="Rhea" id="RHEA-COMP:9863"/>
        <dbReference type="Rhea" id="RHEA-COMP:11604"/>
        <dbReference type="ChEBI" id="CHEBI:15378"/>
        <dbReference type="ChEBI" id="CHEBI:29999"/>
        <dbReference type="ChEBI" id="CHEBI:30616"/>
        <dbReference type="ChEBI" id="CHEBI:83421"/>
        <dbReference type="ChEBI" id="CHEBI:456216"/>
        <dbReference type="EC" id="2.7.11.1"/>
    </reaction>
</comment>
<evidence type="ECO:0000256" key="12">
    <source>
        <dbReference type="ARBA" id="ARBA00022840"/>
    </source>
</evidence>
<evidence type="ECO:0000256" key="13">
    <source>
        <dbReference type="ARBA" id="ARBA00022989"/>
    </source>
</evidence>
<evidence type="ECO:0000256" key="7">
    <source>
        <dbReference type="ARBA" id="ARBA00022679"/>
    </source>
</evidence>
<dbReference type="GO" id="GO:0043531">
    <property type="term" value="F:ADP binding"/>
    <property type="evidence" value="ECO:0007669"/>
    <property type="project" value="InterPro"/>
</dbReference>
<protein>
    <recommendedName>
        <fullName evidence="3">non-specific serine/threonine protein kinase</fullName>
        <ecNumber evidence="3">2.7.11.1</ecNumber>
    </recommendedName>
</protein>
<dbReference type="Gene3D" id="3.40.50.300">
    <property type="entry name" value="P-loop containing nucleotide triphosphate hydrolases"/>
    <property type="match status" value="1"/>
</dbReference>
<dbReference type="SUPFAM" id="SSF56112">
    <property type="entry name" value="Protein kinase-like (PK-like)"/>
    <property type="match status" value="1"/>
</dbReference>
<dbReference type="SUPFAM" id="SSF52540">
    <property type="entry name" value="P-loop containing nucleoside triphosphate hydrolases"/>
    <property type="match status" value="1"/>
</dbReference>
<evidence type="ECO:0000256" key="9">
    <source>
        <dbReference type="ARBA" id="ARBA00022737"/>
    </source>
</evidence>
<dbReference type="GO" id="GO:0005524">
    <property type="term" value="F:ATP binding"/>
    <property type="evidence" value="ECO:0007669"/>
    <property type="project" value="UniProtKB-UniRule"/>
</dbReference>
<dbReference type="Gene3D" id="3.40.50.10140">
    <property type="entry name" value="Toll/interleukin-1 receptor homology (TIR) domain"/>
    <property type="match status" value="1"/>
</dbReference>
<dbReference type="PANTHER" id="PTHR47984:SF14">
    <property type="entry name" value="OS01G0323000 PROTEIN"/>
    <property type="match status" value="1"/>
</dbReference>
<dbReference type="SUPFAM" id="SSF52200">
    <property type="entry name" value="Toll/Interleukin receptor TIR domain"/>
    <property type="match status" value="1"/>
</dbReference>
<dbReference type="GO" id="GO:0004674">
    <property type="term" value="F:protein serine/threonine kinase activity"/>
    <property type="evidence" value="ECO:0007669"/>
    <property type="project" value="UniProtKB-KW"/>
</dbReference>
<keyword evidence="13" id="KW-1133">Transmembrane helix</keyword>
<feature type="domain" description="Protein kinase" evidence="18">
    <location>
        <begin position="1084"/>
        <end position="1362"/>
    </location>
</feature>
<dbReference type="GO" id="GO:0007165">
    <property type="term" value="P:signal transduction"/>
    <property type="evidence" value="ECO:0007669"/>
    <property type="project" value="InterPro"/>
</dbReference>
<dbReference type="InterPro" id="IPR027417">
    <property type="entry name" value="P-loop_NTPase"/>
</dbReference>
<feature type="binding site" evidence="17">
    <location>
        <position position="1117"/>
    </location>
    <ligand>
        <name>ATP</name>
        <dbReference type="ChEBI" id="CHEBI:30616"/>
    </ligand>
</feature>
<name>A0A816HY34_BRANA</name>
<evidence type="ECO:0000256" key="15">
    <source>
        <dbReference type="ARBA" id="ARBA00047899"/>
    </source>
</evidence>
<evidence type="ECO:0000256" key="1">
    <source>
        <dbReference type="ARBA" id="ARBA00004167"/>
    </source>
</evidence>
<dbReference type="InterPro" id="IPR058192">
    <property type="entry name" value="WHD_ROQ1-like"/>
</dbReference>
<keyword evidence="4" id="KW-0723">Serine/threonine-protein kinase</keyword>
<dbReference type="InterPro" id="IPR000157">
    <property type="entry name" value="TIR_dom"/>
</dbReference>
<dbReference type="SMART" id="SM00255">
    <property type="entry name" value="TIR"/>
    <property type="match status" value="1"/>
</dbReference>
<evidence type="ECO:0000256" key="11">
    <source>
        <dbReference type="ARBA" id="ARBA00022777"/>
    </source>
</evidence>
<dbReference type="InterPro" id="IPR042197">
    <property type="entry name" value="Apaf_helical"/>
</dbReference>
<gene>
    <name evidence="20" type="ORF">DARMORV10_C03P09960.1</name>
</gene>
<dbReference type="PROSITE" id="PS50104">
    <property type="entry name" value="TIR"/>
    <property type="match status" value="1"/>
</dbReference>
<keyword evidence="12 17" id="KW-0067">ATP-binding</keyword>
<comment type="subcellular location">
    <subcellularLocation>
        <location evidence="1">Membrane</location>
        <topology evidence="1">Single-pass membrane protein</topology>
    </subcellularLocation>
</comment>
<dbReference type="Pfam" id="PF23282">
    <property type="entry name" value="WHD_ROQ1"/>
    <property type="match status" value="1"/>
</dbReference>
<keyword evidence="11" id="KW-0418">Kinase</keyword>
<evidence type="ECO:0000256" key="17">
    <source>
        <dbReference type="PROSITE-ProRule" id="PRU10141"/>
    </source>
</evidence>
<evidence type="ECO:0000256" key="16">
    <source>
        <dbReference type="ARBA" id="ARBA00048679"/>
    </source>
</evidence>
<evidence type="ECO:0000256" key="3">
    <source>
        <dbReference type="ARBA" id="ARBA00012513"/>
    </source>
</evidence>
<evidence type="ECO:0000256" key="4">
    <source>
        <dbReference type="ARBA" id="ARBA00022527"/>
    </source>
</evidence>
<evidence type="ECO:0000256" key="10">
    <source>
        <dbReference type="ARBA" id="ARBA00022741"/>
    </source>
</evidence>
<dbReference type="GO" id="GO:0016020">
    <property type="term" value="C:membrane"/>
    <property type="evidence" value="ECO:0007669"/>
    <property type="project" value="UniProtKB-SubCell"/>
</dbReference>
<evidence type="ECO:0000256" key="5">
    <source>
        <dbReference type="ARBA" id="ARBA00022553"/>
    </source>
</evidence>
<dbReference type="SMART" id="SM00220">
    <property type="entry name" value="S_TKc"/>
    <property type="match status" value="1"/>
</dbReference>
<dbReference type="Pfam" id="PF00931">
    <property type="entry name" value="NB-ARC"/>
    <property type="match status" value="1"/>
</dbReference>
<evidence type="ECO:0000256" key="14">
    <source>
        <dbReference type="ARBA" id="ARBA00023136"/>
    </source>
</evidence>
<dbReference type="Gene3D" id="3.80.10.10">
    <property type="entry name" value="Ribonuclease Inhibitor"/>
    <property type="match status" value="2"/>
</dbReference>
<dbReference type="PROSITE" id="PS00107">
    <property type="entry name" value="PROTEIN_KINASE_ATP"/>
    <property type="match status" value="1"/>
</dbReference>
<dbReference type="InterPro" id="IPR000719">
    <property type="entry name" value="Prot_kinase_dom"/>
</dbReference>
<keyword evidence="14" id="KW-0472">Membrane</keyword>
<accession>A0A816HY34</accession>
<reference evidence="20" key="1">
    <citation type="submission" date="2021-01" db="EMBL/GenBank/DDBJ databases">
        <authorList>
            <consortium name="Genoscope - CEA"/>
            <person name="William W."/>
        </authorList>
    </citation>
    <scope>NUCLEOTIDE SEQUENCE</scope>
</reference>
<dbReference type="InterPro" id="IPR036390">
    <property type="entry name" value="WH_DNA-bd_sf"/>
</dbReference>
<keyword evidence="6" id="KW-0433">Leucine-rich repeat</keyword>
<dbReference type="SUPFAM" id="SSF46785">
    <property type="entry name" value="Winged helix' DNA-binding domain"/>
    <property type="match status" value="1"/>
</dbReference>
<dbReference type="FunFam" id="1.10.510.10:FF:000035">
    <property type="entry name" value="Putative receptor-like serine/threonine-protein kinase"/>
    <property type="match status" value="1"/>
</dbReference>
<dbReference type="Gene3D" id="1.10.510.10">
    <property type="entry name" value="Transferase(Phosphotransferase) domain 1"/>
    <property type="match status" value="1"/>
</dbReference>
<evidence type="ECO:0000256" key="2">
    <source>
        <dbReference type="ARBA" id="ARBA00008171"/>
    </source>
</evidence>
<organism evidence="20">
    <name type="scientific">Brassica napus</name>
    <name type="common">Rape</name>
    <dbReference type="NCBI Taxonomy" id="3708"/>
    <lineage>
        <taxon>Eukaryota</taxon>
        <taxon>Viridiplantae</taxon>
        <taxon>Streptophyta</taxon>
        <taxon>Embryophyta</taxon>
        <taxon>Tracheophyta</taxon>
        <taxon>Spermatophyta</taxon>
        <taxon>Magnoliopsida</taxon>
        <taxon>eudicotyledons</taxon>
        <taxon>Gunneridae</taxon>
        <taxon>Pentapetalae</taxon>
        <taxon>rosids</taxon>
        <taxon>malvids</taxon>
        <taxon>Brassicales</taxon>
        <taxon>Brassicaceae</taxon>
        <taxon>Brassiceae</taxon>
        <taxon>Brassica</taxon>
    </lineage>
</organism>
<dbReference type="Proteomes" id="UP001295469">
    <property type="component" value="Chromosome C03"/>
</dbReference>
<dbReference type="Gene3D" id="3.30.200.20">
    <property type="entry name" value="Phosphorylase Kinase, domain 1"/>
    <property type="match status" value="1"/>
</dbReference>